<protein>
    <submittedName>
        <fullName evidence="1">Uncharacterized protein</fullName>
    </submittedName>
</protein>
<dbReference type="AlphaFoldDB" id="A0AAE6KVJ6"/>
<reference evidence="1 2" key="1">
    <citation type="journal article" date="2019" name="Science">
        <title>Social genes are selection hotspots in kin groups of a soil microbe.</title>
        <authorList>
            <person name="Wielgoss S."/>
            <person name="Wolfensberger R."/>
            <person name="Sun L."/>
            <person name="Fiegna F."/>
            <person name="Velicer G.J."/>
        </authorList>
    </citation>
    <scope>NUCLEOTIDE SEQUENCE [LARGE SCALE GENOMIC DNA]</scope>
    <source>
        <strain evidence="1 2">MC3.5.9c15</strain>
    </source>
</reference>
<gene>
    <name evidence="1" type="ORF">BHS09_32630</name>
</gene>
<dbReference type="Proteomes" id="UP000320179">
    <property type="component" value="Chromosome"/>
</dbReference>
<sequence>MTELCFRVLPVEGNDFHSEHLFQAFPGAGHVPRLHEAIGLRDGAHQTLRTFSSAAAYFANQHGAPSGRHQCSRDLRIGHHDISCDGAEQLRHLGCEFQGRLTRKLTLQCGDLVPIVRFTHQRTLPLREQIGRRCSIFRISLSGLIEHASAIEESRGLRRTEAHPTA</sequence>
<accession>A0AAE6KVJ6</accession>
<evidence type="ECO:0000313" key="2">
    <source>
        <dbReference type="Proteomes" id="UP000320179"/>
    </source>
</evidence>
<organism evidence="1 2">
    <name type="scientific">Myxococcus xanthus</name>
    <dbReference type="NCBI Taxonomy" id="34"/>
    <lineage>
        <taxon>Bacteria</taxon>
        <taxon>Pseudomonadati</taxon>
        <taxon>Myxococcota</taxon>
        <taxon>Myxococcia</taxon>
        <taxon>Myxococcales</taxon>
        <taxon>Cystobacterineae</taxon>
        <taxon>Myxococcaceae</taxon>
        <taxon>Myxococcus</taxon>
    </lineage>
</organism>
<proteinExistence type="predicted"/>
<evidence type="ECO:0000313" key="1">
    <source>
        <dbReference type="EMBL" id="QDE71346.1"/>
    </source>
</evidence>
<name>A0AAE6KVJ6_MYXXA</name>
<dbReference type="EMBL" id="CP017174">
    <property type="protein sequence ID" value="QDE71346.1"/>
    <property type="molecule type" value="Genomic_DNA"/>
</dbReference>